<gene>
    <name evidence="2" type="ORF">VP01_8113g1</name>
</gene>
<keyword evidence="1" id="KW-0472">Membrane</keyword>
<organism evidence="2 3">
    <name type="scientific">Puccinia sorghi</name>
    <dbReference type="NCBI Taxonomy" id="27349"/>
    <lineage>
        <taxon>Eukaryota</taxon>
        <taxon>Fungi</taxon>
        <taxon>Dikarya</taxon>
        <taxon>Basidiomycota</taxon>
        <taxon>Pucciniomycotina</taxon>
        <taxon>Pucciniomycetes</taxon>
        <taxon>Pucciniales</taxon>
        <taxon>Pucciniaceae</taxon>
        <taxon>Puccinia</taxon>
    </lineage>
</organism>
<proteinExistence type="predicted"/>
<keyword evidence="1" id="KW-0812">Transmembrane</keyword>
<dbReference type="Proteomes" id="UP000037035">
    <property type="component" value="Unassembled WGS sequence"/>
</dbReference>
<dbReference type="STRING" id="27349.A0A0L6UA74"/>
<evidence type="ECO:0000313" key="3">
    <source>
        <dbReference type="Proteomes" id="UP000037035"/>
    </source>
</evidence>
<accession>A0A0L6UA74</accession>
<evidence type="ECO:0000256" key="1">
    <source>
        <dbReference type="SAM" id="Phobius"/>
    </source>
</evidence>
<keyword evidence="3" id="KW-1185">Reference proteome</keyword>
<feature type="transmembrane region" description="Helical" evidence="1">
    <location>
        <begin position="94"/>
        <end position="112"/>
    </location>
</feature>
<dbReference type="AlphaFoldDB" id="A0A0L6UA74"/>
<sequence length="120" mass="13201">MDTTKWSKQSMKHKIAIDLTGVPDVFHGVSIKLMDLTQAKLLIRIAAVEDIKEVTPITRGPTFPGSILSKPLMTLVDQFPPHLMTNISMLHNQCIFSAGIKVALIAFGLSFVPNNGPQFE</sequence>
<keyword evidence="1" id="KW-1133">Transmembrane helix</keyword>
<reference evidence="2 3" key="1">
    <citation type="submission" date="2015-08" db="EMBL/GenBank/DDBJ databases">
        <title>Next Generation Sequencing and Analysis of the Genome of Puccinia sorghi L Schw, the Causal Agent of Maize Common Rust.</title>
        <authorList>
            <person name="Rochi L."/>
            <person name="Burguener G."/>
            <person name="Darino M."/>
            <person name="Turjanski A."/>
            <person name="Kreff E."/>
            <person name="Dieguez M.J."/>
            <person name="Sacco F."/>
        </authorList>
    </citation>
    <scope>NUCLEOTIDE SEQUENCE [LARGE SCALE GENOMIC DNA]</scope>
    <source>
        <strain evidence="2 3">RO10H11247</strain>
    </source>
</reference>
<evidence type="ECO:0000313" key="2">
    <source>
        <dbReference type="EMBL" id="KNZ45438.1"/>
    </source>
</evidence>
<dbReference type="EMBL" id="LAVV01013620">
    <property type="protein sequence ID" value="KNZ45438.1"/>
    <property type="molecule type" value="Genomic_DNA"/>
</dbReference>
<name>A0A0L6UA74_9BASI</name>
<dbReference type="VEuPathDB" id="FungiDB:VP01_8113g1"/>
<protein>
    <submittedName>
        <fullName evidence="2">Uncharacterized protein</fullName>
    </submittedName>
</protein>
<comment type="caution">
    <text evidence="2">The sequence shown here is derived from an EMBL/GenBank/DDBJ whole genome shotgun (WGS) entry which is preliminary data.</text>
</comment>
<dbReference type="OrthoDB" id="206201at2759"/>